<dbReference type="Gene3D" id="3.30.420.10">
    <property type="entry name" value="Ribonuclease H-like superfamily/Ribonuclease H"/>
    <property type="match status" value="1"/>
</dbReference>
<proteinExistence type="predicted"/>
<dbReference type="AlphaFoldDB" id="A0A0F9DTT5"/>
<dbReference type="EMBL" id="LAZR01037854">
    <property type="protein sequence ID" value="KKL21101.1"/>
    <property type="molecule type" value="Genomic_DNA"/>
</dbReference>
<dbReference type="GO" id="GO:0015074">
    <property type="term" value="P:DNA integration"/>
    <property type="evidence" value="ECO:0007669"/>
    <property type="project" value="InterPro"/>
</dbReference>
<dbReference type="InterPro" id="IPR025948">
    <property type="entry name" value="HTH-like_dom"/>
</dbReference>
<dbReference type="PANTHER" id="PTHR46889">
    <property type="entry name" value="TRANSPOSASE INSF FOR INSERTION SEQUENCE IS3B-RELATED"/>
    <property type="match status" value="1"/>
</dbReference>
<dbReference type="GO" id="GO:0003676">
    <property type="term" value="F:nucleic acid binding"/>
    <property type="evidence" value="ECO:0007669"/>
    <property type="project" value="InterPro"/>
</dbReference>
<accession>A0A0F9DTT5</accession>
<sequence>MKAYRLLYPINLMAKVLKVSRSGFYKWLERKPSKRDMQDAVLKPAIRSAHDLSRETYGPRRLQTELQDRGYPAGRDRIGRLRKQMGLKCVQRKKYKATTNSKHNLPVAPNLLKQDFSITEPGAVWGADLTYIPTDEGWLYLAGIMDFCSREIVGYALGSRMTKDLVCEALKKALQRREPMPGCIHHSDRGSQYCSHKYQQEMKDAGFLVSMSRKGNCYDNAPTESLWGTIKQELIFQQRFKSRCKAMMAIREYIEVFYNRIRRHSAIGNMAPSIFAELYYYQRRSA</sequence>
<name>A0A0F9DTT5_9ZZZZ</name>
<dbReference type="PANTHER" id="PTHR46889:SF4">
    <property type="entry name" value="TRANSPOSASE INSO FOR INSERTION SEQUENCE ELEMENT IS911B-RELATED"/>
    <property type="match status" value="1"/>
</dbReference>
<dbReference type="NCBIfam" id="NF033516">
    <property type="entry name" value="transpos_IS3"/>
    <property type="match status" value="1"/>
</dbReference>
<feature type="domain" description="Integrase catalytic" evidence="1">
    <location>
        <begin position="117"/>
        <end position="280"/>
    </location>
</feature>
<dbReference type="Pfam" id="PF00665">
    <property type="entry name" value="rve"/>
    <property type="match status" value="1"/>
</dbReference>
<dbReference type="PROSITE" id="PS50994">
    <property type="entry name" value="INTEGRASE"/>
    <property type="match status" value="1"/>
</dbReference>
<dbReference type="Pfam" id="PF13276">
    <property type="entry name" value="HTH_21"/>
    <property type="match status" value="1"/>
</dbReference>
<dbReference type="Pfam" id="PF13333">
    <property type="entry name" value="rve_2"/>
    <property type="match status" value="1"/>
</dbReference>
<protein>
    <recommendedName>
        <fullName evidence="1">Integrase catalytic domain-containing protein</fullName>
    </recommendedName>
</protein>
<dbReference type="SUPFAM" id="SSF53098">
    <property type="entry name" value="Ribonuclease H-like"/>
    <property type="match status" value="1"/>
</dbReference>
<evidence type="ECO:0000259" key="1">
    <source>
        <dbReference type="PROSITE" id="PS50994"/>
    </source>
</evidence>
<gene>
    <name evidence="2" type="ORF">LCGC14_2448840</name>
</gene>
<dbReference type="InterPro" id="IPR036397">
    <property type="entry name" value="RNaseH_sf"/>
</dbReference>
<dbReference type="InterPro" id="IPR001584">
    <property type="entry name" value="Integrase_cat-core"/>
</dbReference>
<organism evidence="2">
    <name type="scientific">marine sediment metagenome</name>
    <dbReference type="NCBI Taxonomy" id="412755"/>
    <lineage>
        <taxon>unclassified sequences</taxon>
        <taxon>metagenomes</taxon>
        <taxon>ecological metagenomes</taxon>
    </lineage>
</organism>
<dbReference type="InterPro" id="IPR050900">
    <property type="entry name" value="Transposase_IS3/IS150/IS904"/>
</dbReference>
<comment type="caution">
    <text evidence="2">The sequence shown here is derived from an EMBL/GenBank/DDBJ whole genome shotgun (WGS) entry which is preliminary data.</text>
</comment>
<dbReference type="InterPro" id="IPR012337">
    <property type="entry name" value="RNaseH-like_sf"/>
</dbReference>
<dbReference type="InterPro" id="IPR048020">
    <property type="entry name" value="Transpos_IS3"/>
</dbReference>
<reference evidence="2" key="1">
    <citation type="journal article" date="2015" name="Nature">
        <title>Complex archaea that bridge the gap between prokaryotes and eukaryotes.</title>
        <authorList>
            <person name="Spang A."/>
            <person name="Saw J.H."/>
            <person name="Jorgensen S.L."/>
            <person name="Zaremba-Niedzwiedzka K."/>
            <person name="Martijn J."/>
            <person name="Lind A.E."/>
            <person name="van Eijk R."/>
            <person name="Schleper C."/>
            <person name="Guy L."/>
            <person name="Ettema T.J."/>
        </authorList>
    </citation>
    <scope>NUCLEOTIDE SEQUENCE</scope>
</reference>
<evidence type="ECO:0000313" key="2">
    <source>
        <dbReference type="EMBL" id="KKL21101.1"/>
    </source>
</evidence>